<comment type="caution">
    <text evidence="2">The sequence shown here is derived from an EMBL/GenBank/DDBJ whole genome shotgun (WGS) entry which is preliminary data.</text>
</comment>
<dbReference type="RefSeq" id="WP_149985646.1">
    <property type="nucleotide sequence ID" value="NZ_BHVP01000007.1"/>
</dbReference>
<organism evidence="2 3">
    <name type="scientific">Microcystis aeruginosa NIES-2520</name>
    <dbReference type="NCBI Taxonomy" id="2303982"/>
    <lineage>
        <taxon>Bacteria</taxon>
        <taxon>Bacillati</taxon>
        <taxon>Cyanobacteriota</taxon>
        <taxon>Cyanophyceae</taxon>
        <taxon>Oscillatoriophycideae</taxon>
        <taxon>Chroococcales</taxon>
        <taxon>Microcystaceae</taxon>
        <taxon>Microcystis</taxon>
    </lineage>
</organism>
<accession>A0A5A5RG44</accession>
<feature type="transmembrane region" description="Helical" evidence="1">
    <location>
        <begin position="40"/>
        <end position="59"/>
    </location>
</feature>
<keyword evidence="1" id="KW-0472">Membrane</keyword>
<keyword evidence="1" id="KW-0812">Transmembrane</keyword>
<dbReference type="EMBL" id="BHVP01000007">
    <property type="protein sequence ID" value="GCA73809.1"/>
    <property type="molecule type" value="Genomic_DNA"/>
</dbReference>
<gene>
    <name evidence="2" type="ORF">MiTe_00629</name>
</gene>
<evidence type="ECO:0000313" key="3">
    <source>
        <dbReference type="Proteomes" id="UP000324917"/>
    </source>
</evidence>
<evidence type="ECO:0000256" key="1">
    <source>
        <dbReference type="SAM" id="Phobius"/>
    </source>
</evidence>
<proteinExistence type="predicted"/>
<keyword evidence="1" id="KW-1133">Transmembrane helix</keyword>
<dbReference type="Proteomes" id="UP000324917">
    <property type="component" value="Unassembled WGS sequence"/>
</dbReference>
<sequence>MLSSIVRECKAKISPLLTVCPKQLNFISLERLIRHKSLKLMLIFFGIGILLFLGCSSSLQSQVATDFNNDSLKGNYALIDKGNGGQPNAGVTLINFDGRGKFTGSTTQNFPGANAGTRTIAKATFTGNYTLEKQGIGTGQIITNLPDGSTSENKLNLVVTKAKIIDQKREAEELFLIPQNLTPANGLETVVAKRLPDEGKFTNASLQGNYSYTIIGEGGQSPIAGLGILTCDGKGNCSGNIAINRPGASAGERTVTTTSSVMPYTINSDGTGTATPPNESEIVLLITKAEVVNDLKVAQEMFFIVNQLDSATGNLLKGFVTKISD</sequence>
<reference evidence="2 3" key="1">
    <citation type="submission" date="2018-09" db="EMBL/GenBank/DDBJ databases">
        <title>Evolutionary history of phycoerythrin pigmentation in the water bloom-forming cyanobacterium Microcystis aeruginosa.</title>
        <authorList>
            <person name="Tanabe Y."/>
            <person name="Tanabe Y."/>
            <person name="Yamaguchi H."/>
        </authorList>
    </citation>
    <scope>NUCLEOTIDE SEQUENCE [LARGE SCALE GENOMIC DNA]</scope>
    <source>
        <strain evidence="2 3">NIES-2520</strain>
    </source>
</reference>
<dbReference type="AlphaFoldDB" id="A0A5A5RG44"/>
<name>A0A5A5RG44_MICAE</name>
<evidence type="ECO:0000313" key="2">
    <source>
        <dbReference type="EMBL" id="GCA73809.1"/>
    </source>
</evidence>
<protein>
    <submittedName>
        <fullName evidence="2">Uncharacterized protein</fullName>
    </submittedName>
</protein>